<dbReference type="GO" id="GO:0016740">
    <property type="term" value="F:transferase activity"/>
    <property type="evidence" value="ECO:0007669"/>
    <property type="project" value="UniProtKB-KW"/>
</dbReference>
<dbReference type="Pfam" id="PF00117">
    <property type="entry name" value="GATase"/>
    <property type="match status" value="1"/>
</dbReference>
<dbReference type="Gene3D" id="3.40.50.880">
    <property type="match status" value="1"/>
</dbReference>
<dbReference type="CDD" id="cd01741">
    <property type="entry name" value="GATase1_1"/>
    <property type="match status" value="1"/>
</dbReference>
<dbReference type="InParanoid" id="A0A1J7J5P7"/>
<dbReference type="InterPro" id="IPR044992">
    <property type="entry name" value="ChyE-like"/>
</dbReference>
<keyword evidence="2" id="KW-0315">Glutamine amidotransferase</keyword>
<dbReference type="GO" id="GO:0005634">
    <property type="term" value="C:nucleus"/>
    <property type="evidence" value="ECO:0007669"/>
    <property type="project" value="TreeGrafter"/>
</dbReference>
<dbReference type="InterPro" id="IPR029062">
    <property type="entry name" value="Class_I_gatase-like"/>
</dbReference>
<dbReference type="Proteomes" id="UP000182658">
    <property type="component" value="Unassembled WGS sequence"/>
</dbReference>
<dbReference type="EMBL" id="KV875098">
    <property type="protein sequence ID" value="OIW28617.1"/>
    <property type="molecule type" value="Genomic_DNA"/>
</dbReference>
<accession>A0A1J7J5P7</accession>
<evidence type="ECO:0000259" key="1">
    <source>
        <dbReference type="Pfam" id="PF00117"/>
    </source>
</evidence>
<dbReference type="PANTHER" id="PTHR42695">
    <property type="entry name" value="GLUTAMINE AMIDOTRANSFERASE YLR126C-RELATED"/>
    <property type="match status" value="1"/>
</dbReference>
<sequence>MGSQTPITTTTPLRLAILEADTPLPSTRAKYSSYGGVFTSLFTRAASPTPLSSLLTITYHDIVGPSATYPSLDDIDAILITGSKHNAFEDGEGGWISALTEFVRRALESERGIKVVGVCFGHQIVARALGVPVGRNAHGWEVSVTDVRLTEEGRRLFGKDSLKIHQMHRDAVASLPAGAVALAETDVCPVQGFVIPGKAITVQGHPEFTGPIVQEILDSRRDMGILSDEIYKSGTDRVEDEHDGVAIARAFLKFLRE</sequence>
<dbReference type="InterPro" id="IPR017926">
    <property type="entry name" value="GATASE"/>
</dbReference>
<name>A0A1J7J5P7_9PEZI</name>
<dbReference type="STRING" id="1408157.A0A1J7J5P7"/>
<dbReference type="PROSITE" id="PS51273">
    <property type="entry name" value="GATASE_TYPE_1"/>
    <property type="match status" value="1"/>
</dbReference>
<reference evidence="2 3" key="1">
    <citation type="submission" date="2016-10" db="EMBL/GenBank/DDBJ databases">
        <title>Draft genome sequence of Coniochaeta ligniaria NRRL30616, a lignocellulolytic fungus for bioabatement of inhibitors in plant biomass hydrolysates.</title>
        <authorList>
            <consortium name="DOE Joint Genome Institute"/>
            <person name="Jimenez D.J."/>
            <person name="Hector R.E."/>
            <person name="Riley R."/>
            <person name="Sun H."/>
            <person name="Grigoriev I.V."/>
            <person name="Van Elsas J.D."/>
            <person name="Nichols N.N."/>
        </authorList>
    </citation>
    <scope>NUCLEOTIDE SEQUENCE [LARGE SCALE GENOMIC DNA]</scope>
    <source>
        <strain evidence="2 3">NRRL 30616</strain>
    </source>
</reference>
<protein>
    <submittedName>
        <fullName evidence="2">Class I glutamine amidotransferase-like protein</fullName>
    </submittedName>
</protein>
<proteinExistence type="predicted"/>
<dbReference type="AlphaFoldDB" id="A0A1J7J5P7"/>
<dbReference type="SUPFAM" id="SSF52317">
    <property type="entry name" value="Class I glutamine amidotransferase-like"/>
    <property type="match status" value="1"/>
</dbReference>
<evidence type="ECO:0000313" key="2">
    <source>
        <dbReference type="EMBL" id="OIW28617.1"/>
    </source>
</evidence>
<dbReference type="PANTHER" id="PTHR42695:SF5">
    <property type="entry name" value="GLUTAMINE AMIDOTRANSFERASE YLR126C-RELATED"/>
    <property type="match status" value="1"/>
</dbReference>
<evidence type="ECO:0000313" key="3">
    <source>
        <dbReference type="Proteomes" id="UP000182658"/>
    </source>
</evidence>
<dbReference type="GO" id="GO:0005829">
    <property type="term" value="C:cytosol"/>
    <property type="evidence" value="ECO:0007669"/>
    <property type="project" value="TreeGrafter"/>
</dbReference>
<keyword evidence="3" id="KW-1185">Reference proteome</keyword>
<keyword evidence="2" id="KW-0808">Transferase</keyword>
<feature type="domain" description="Glutamine amidotransferase" evidence="1">
    <location>
        <begin position="74"/>
        <end position="209"/>
    </location>
</feature>
<dbReference type="FunCoup" id="A0A1J7J5P7">
    <property type="interactions" value="111"/>
</dbReference>
<gene>
    <name evidence="2" type="ORF">CONLIGDRAFT_617513</name>
</gene>
<dbReference type="OrthoDB" id="92161at2759"/>
<organism evidence="2 3">
    <name type="scientific">Coniochaeta ligniaria NRRL 30616</name>
    <dbReference type="NCBI Taxonomy" id="1408157"/>
    <lineage>
        <taxon>Eukaryota</taxon>
        <taxon>Fungi</taxon>
        <taxon>Dikarya</taxon>
        <taxon>Ascomycota</taxon>
        <taxon>Pezizomycotina</taxon>
        <taxon>Sordariomycetes</taxon>
        <taxon>Sordariomycetidae</taxon>
        <taxon>Coniochaetales</taxon>
        <taxon>Coniochaetaceae</taxon>
        <taxon>Coniochaeta</taxon>
    </lineage>
</organism>